<feature type="region of interest" description="Disordered" evidence="1">
    <location>
        <begin position="223"/>
        <end position="259"/>
    </location>
</feature>
<dbReference type="Proteomes" id="UP001562425">
    <property type="component" value="Unassembled WGS sequence"/>
</dbReference>
<dbReference type="AlphaFoldDB" id="A0ABD1CPX5"/>
<proteinExistence type="predicted"/>
<keyword evidence="3" id="KW-1185">Reference proteome</keyword>
<reference evidence="2 3" key="1">
    <citation type="submission" date="2024-05" db="EMBL/GenBank/DDBJ databases">
        <title>Culex pipiens pipiens assembly and annotation.</title>
        <authorList>
            <person name="Alout H."/>
            <person name="Durand T."/>
        </authorList>
    </citation>
    <scope>NUCLEOTIDE SEQUENCE [LARGE SCALE GENOMIC DNA]</scope>
    <source>
        <strain evidence="2">HA-2024</strain>
        <tissue evidence="2">Whole body</tissue>
    </source>
</reference>
<evidence type="ECO:0000256" key="1">
    <source>
        <dbReference type="SAM" id="MobiDB-lite"/>
    </source>
</evidence>
<name>A0ABD1CPX5_CULPP</name>
<dbReference type="EMBL" id="JBEHCU010010294">
    <property type="protein sequence ID" value="KAL1378475.1"/>
    <property type="molecule type" value="Genomic_DNA"/>
</dbReference>
<gene>
    <name evidence="2" type="ORF">pipiens_015562</name>
</gene>
<sequence length="311" mass="34947">MLQARLQQHQPEPDLKAASVWGEVGDNSGDMCPEKEHYMMDLRLQVTVYEARLHELAKLIHEETQDGSLYRTSLAVHHGEYELAQTTRDLLDMELTATAGGVRPGQLLAESTRYSTSVAQDPRTLVVLLRSYVRLACYEKGHQARPKRVQGVISDDTADGPPTSKLYDPKAGRQQYPHQLVADSAGINSIIDREQQERVDGMDCPENIFVQQALEQLKERREKVASKKITEPSSEPAAPLDEQAEPITESPEPTLTADDSNFLQSDIVQTLHCETSDYFYFFQATDGHLHSQFHKRVRTVNQAAGSKEAYL</sequence>
<feature type="region of interest" description="Disordered" evidence="1">
    <location>
        <begin position="146"/>
        <end position="174"/>
    </location>
</feature>
<accession>A0ABD1CPX5</accession>
<evidence type="ECO:0000313" key="3">
    <source>
        <dbReference type="Proteomes" id="UP001562425"/>
    </source>
</evidence>
<organism evidence="2 3">
    <name type="scientific">Culex pipiens pipiens</name>
    <name type="common">Northern house mosquito</name>
    <dbReference type="NCBI Taxonomy" id="38569"/>
    <lineage>
        <taxon>Eukaryota</taxon>
        <taxon>Metazoa</taxon>
        <taxon>Ecdysozoa</taxon>
        <taxon>Arthropoda</taxon>
        <taxon>Hexapoda</taxon>
        <taxon>Insecta</taxon>
        <taxon>Pterygota</taxon>
        <taxon>Neoptera</taxon>
        <taxon>Endopterygota</taxon>
        <taxon>Diptera</taxon>
        <taxon>Nematocera</taxon>
        <taxon>Culicoidea</taxon>
        <taxon>Culicidae</taxon>
        <taxon>Culicinae</taxon>
        <taxon>Culicini</taxon>
        <taxon>Culex</taxon>
        <taxon>Culex</taxon>
    </lineage>
</organism>
<evidence type="ECO:0000313" key="2">
    <source>
        <dbReference type="EMBL" id="KAL1378475.1"/>
    </source>
</evidence>
<protein>
    <submittedName>
        <fullName evidence="2">Uncharacterized protein</fullName>
    </submittedName>
</protein>
<comment type="caution">
    <text evidence="2">The sequence shown here is derived from an EMBL/GenBank/DDBJ whole genome shotgun (WGS) entry which is preliminary data.</text>
</comment>